<gene>
    <name evidence="2" type="ORF">AA314_09642</name>
</gene>
<evidence type="ECO:0000313" key="3">
    <source>
        <dbReference type="Proteomes" id="UP000035579"/>
    </source>
</evidence>
<dbReference type="KEGG" id="age:AA314_09642"/>
<feature type="compositionally biased region" description="Gly residues" evidence="1">
    <location>
        <begin position="1"/>
        <end position="14"/>
    </location>
</feature>
<dbReference type="EMBL" id="CP011509">
    <property type="protein sequence ID" value="AKJ08016.1"/>
    <property type="molecule type" value="Genomic_DNA"/>
</dbReference>
<sequence length="70" mass="7286">MERVGVGQGVGRGVHGPKTRQGVRRCTVQSGGTFPSVGTRILGEATMAGKRPSLMVPPGVKLRLFRLAGA</sequence>
<organism evidence="2 3">
    <name type="scientific">Archangium gephyra</name>
    <dbReference type="NCBI Taxonomy" id="48"/>
    <lineage>
        <taxon>Bacteria</taxon>
        <taxon>Pseudomonadati</taxon>
        <taxon>Myxococcota</taxon>
        <taxon>Myxococcia</taxon>
        <taxon>Myxococcales</taxon>
        <taxon>Cystobacterineae</taxon>
        <taxon>Archangiaceae</taxon>
        <taxon>Archangium</taxon>
    </lineage>
</organism>
<name>A0AAC8QJ25_9BACT</name>
<feature type="region of interest" description="Disordered" evidence="1">
    <location>
        <begin position="1"/>
        <end position="22"/>
    </location>
</feature>
<reference evidence="2 3" key="1">
    <citation type="submission" date="2015-05" db="EMBL/GenBank/DDBJ databases">
        <title>Genome assembly of Archangium gephyra DSM 2261.</title>
        <authorList>
            <person name="Sharma G."/>
            <person name="Subramanian S."/>
        </authorList>
    </citation>
    <scope>NUCLEOTIDE SEQUENCE [LARGE SCALE GENOMIC DNA]</scope>
    <source>
        <strain evidence="2 3">DSM 2261</strain>
    </source>
</reference>
<protein>
    <submittedName>
        <fullName evidence="2">Uncharacterized protein</fullName>
    </submittedName>
</protein>
<proteinExistence type="predicted"/>
<dbReference type="AlphaFoldDB" id="A0AAC8QJ25"/>
<dbReference type="Proteomes" id="UP000035579">
    <property type="component" value="Chromosome"/>
</dbReference>
<evidence type="ECO:0000256" key="1">
    <source>
        <dbReference type="SAM" id="MobiDB-lite"/>
    </source>
</evidence>
<accession>A0AAC8QJ25</accession>
<evidence type="ECO:0000313" key="2">
    <source>
        <dbReference type="EMBL" id="AKJ08016.1"/>
    </source>
</evidence>